<reference evidence="11" key="1">
    <citation type="journal article" date="2014" name="Genome Biol. Evol.">
        <title>Pangenome evidence for extensive interdomain horizontal transfer affecting lineage core and shell genes in uncultured planktonic thaumarchaeota and euryarchaeota.</title>
        <authorList>
            <person name="Deschamps P."/>
            <person name="Zivanovic Y."/>
            <person name="Moreira D."/>
            <person name="Rodriguez-Valera F."/>
            <person name="Lopez-Garcia P."/>
        </authorList>
    </citation>
    <scope>NUCLEOTIDE SEQUENCE</scope>
</reference>
<organism evidence="11">
    <name type="scientific">uncultured marine thaumarchaeote KM3_86_F11</name>
    <dbReference type="NCBI Taxonomy" id="1456322"/>
    <lineage>
        <taxon>Archaea</taxon>
        <taxon>Nitrososphaerota</taxon>
        <taxon>environmental samples</taxon>
    </lineage>
</organism>
<dbReference type="InterPro" id="IPR012713">
    <property type="entry name" value="PfdB"/>
</dbReference>
<comment type="similarity">
    <text evidence="2 9">Belongs to the prefoldin subunit beta family.</text>
</comment>
<dbReference type="GO" id="GO:0005737">
    <property type="term" value="C:cytoplasm"/>
    <property type="evidence" value="ECO:0007669"/>
    <property type="project" value="UniProtKB-SubCell"/>
</dbReference>
<name>A0A075HSN9_9ARCH</name>
<protein>
    <recommendedName>
        <fullName evidence="4 9">Prefoldin subunit beta</fullName>
    </recommendedName>
    <alternativeName>
        <fullName evidence="8 9">GimC subunit beta</fullName>
    </alternativeName>
</protein>
<dbReference type="Pfam" id="PF01920">
    <property type="entry name" value="Prefoldin_2"/>
    <property type="match status" value="1"/>
</dbReference>
<evidence type="ECO:0000256" key="9">
    <source>
        <dbReference type="HAMAP-Rule" id="MF_00307"/>
    </source>
</evidence>
<dbReference type="EMBL" id="KF901136">
    <property type="protein sequence ID" value="AIF19391.1"/>
    <property type="molecule type" value="Genomic_DNA"/>
</dbReference>
<dbReference type="Gene3D" id="1.10.287.370">
    <property type="match status" value="1"/>
</dbReference>
<comment type="function">
    <text evidence="7 9">Molecular chaperone capable of stabilizing a range of proteins. Seems to fulfill an ATP-independent, HSP70-like function in archaeal de novo protein folding.</text>
</comment>
<dbReference type="InterPro" id="IPR009053">
    <property type="entry name" value="Prefoldin"/>
</dbReference>
<dbReference type="AlphaFoldDB" id="A0A075HSN9"/>
<gene>
    <name evidence="11" type="primary">PFDN6</name>
    <name evidence="9 11" type="synonym">pfdB</name>
</gene>
<evidence type="ECO:0000256" key="6">
    <source>
        <dbReference type="ARBA" id="ARBA00023186"/>
    </source>
</evidence>
<evidence type="ECO:0000256" key="7">
    <source>
        <dbReference type="ARBA" id="ARBA00025077"/>
    </source>
</evidence>
<dbReference type="SUPFAM" id="SSF46579">
    <property type="entry name" value="Prefoldin"/>
    <property type="match status" value="1"/>
</dbReference>
<feature type="coiled-coil region" evidence="10">
    <location>
        <begin position="10"/>
        <end position="37"/>
    </location>
</feature>
<feature type="coiled-coil region" evidence="10">
    <location>
        <begin position="88"/>
        <end position="115"/>
    </location>
</feature>
<dbReference type="InterPro" id="IPR002777">
    <property type="entry name" value="PFD_beta-like"/>
</dbReference>
<dbReference type="GO" id="GO:0051082">
    <property type="term" value="F:unfolded protein binding"/>
    <property type="evidence" value="ECO:0007669"/>
    <property type="project" value="UniProtKB-UniRule"/>
</dbReference>
<evidence type="ECO:0000256" key="8">
    <source>
        <dbReference type="ARBA" id="ARBA00033461"/>
    </source>
</evidence>
<keyword evidence="10" id="KW-0175">Coiled coil</keyword>
<dbReference type="GO" id="GO:0006457">
    <property type="term" value="P:protein folding"/>
    <property type="evidence" value="ECO:0007669"/>
    <property type="project" value="UniProtKB-UniRule"/>
</dbReference>
<comment type="subunit">
    <text evidence="3 9">Heterohexamer of two alpha and four beta subunits.</text>
</comment>
<evidence type="ECO:0000256" key="3">
    <source>
        <dbReference type="ARBA" id="ARBA00011716"/>
    </source>
</evidence>
<proteinExistence type="inferred from homology"/>
<evidence type="ECO:0000256" key="4">
    <source>
        <dbReference type="ARBA" id="ARBA00016304"/>
    </source>
</evidence>
<sequence>MSNQDVPPWLREQLERYEQLQQNLQSVLVQKQQIDLEIIEIGKALAELEKSTDDAKVYKSAGTVMVSSNKADVVKDLTESKDLSNTKLTVLGKQEERLKENIKEVQAKLDESMKRGAAGTNPQ</sequence>
<comment type="subcellular location">
    <subcellularLocation>
        <location evidence="1 9">Cytoplasm</location>
    </subcellularLocation>
</comment>
<evidence type="ECO:0000256" key="2">
    <source>
        <dbReference type="ARBA" id="ARBA00008045"/>
    </source>
</evidence>
<evidence type="ECO:0000256" key="10">
    <source>
        <dbReference type="SAM" id="Coils"/>
    </source>
</evidence>
<evidence type="ECO:0000313" key="11">
    <source>
        <dbReference type="EMBL" id="AIF19391.1"/>
    </source>
</evidence>
<dbReference type="GO" id="GO:0016272">
    <property type="term" value="C:prefoldin complex"/>
    <property type="evidence" value="ECO:0007669"/>
    <property type="project" value="UniProtKB-UniRule"/>
</dbReference>
<evidence type="ECO:0000256" key="1">
    <source>
        <dbReference type="ARBA" id="ARBA00004496"/>
    </source>
</evidence>
<keyword evidence="6 9" id="KW-0143">Chaperone</keyword>
<dbReference type="NCBIfam" id="TIGR02338">
    <property type="entry name" value="gimC_beta"/>
    <property type="match status" value="1"/>
</dbReference>
<accession>A0A075HSN9</accession>
<keyword evidence="5 9" id="KW-0963">Cytoplasm</keyword>
<dbReference type="HAMAP" id="MF_00307">
    <property type="entry name" value="PfdB"/>
    <property type="match status" value="1"/>
</dbReference>
<evidence type="ECO:0000256" key="5">
    <source>
        <dbReference type="ARBA" id="ARBA00022490"/>
    </source>
</evidence>
<dbReference type="CDD" id="cd23162">
    <property type="entry name" value="Prefoldin_beta_GimC"/>
    <property type="match status" value="1"/>
</dbReference>